<evidence type="ECO:0000256" key="6">
    <source>
        <dbReference type="SAM" id="Phobius"/>
    </source>
</evidence>
<keyword evidence="9" id="KW-1185">Reference proteome</keyword>
<evidence type="ECO:0000256" key="1">
    <source>
        <dbReference type="ARBA" id="ARBA00004651"/>
    </source>
</evidence>
<dbReference type="AlphaFoldDB" id="A0A318KH68"/>
<comment type="caution">
    <text evidence="8">The sequence shown here is derived from an EMBL/GenBank/DDBJ whole genome shotgun (WGS) entry which is preliminary data.</text>
</comment>
<name>A0A318KH68_9FIRM</name>
<keyword evidence="5 6" id="KW-0472">Membrane</keyword>
<dbReference type="EMBL" id="QJKH01000012">
    <property type="protein sequence ID" value="PXX77069.1"/>
    <property type="molecule type" value="Genomic_DNA"/>
</dbReference>
<organism evidence="8 9">
    <name type="scientific">Dielma fastidiosa</name>
    <dbReference type="NCBI Taxonomy" id="1034346"/>
    <lineage>
        <taxon>Bacteria</taxon>
        <taxon>Bacillati</taxon>
        <taxon>Bacillota</taxon>
        <taxon>Erysipelotrichia</taxon>
        <taxon>Erysipelotrichales</taxon>
        <taxon>Erysipelotrichaceae</taxon>
        <taxon>Dielma</taxon>
    </lineage>
</organism>
<reference evidence="8 9" key="1">
    <citation type="submission" date="2018-05" db="EMBL/GenBank/DDBJ databases">
        <title>Genomic Encyclopedia of Type Strains, Phase IV (KMG-IV): sequencing the most valuable type-strain genomes for metagenomic binning, comparative biology and taxonomic classification.</title>
        <authorList>
            <person name="Goeker M."/>
        </authorList>
    </citation>
    <scope>NUCLEOTIDE SEQUENCE [LARGE SCALE GENOMIC DNA]</scope>
    <source>
        <strain evidence="8 9">JC118</strain>
    </source>
</reference>
<gene>
    <name evidence="8" type="ORF">DES51_1128</name>
</gene>
<dbReference type="InterPro" id="IPR003838">
    <property type="entry name" value="ABC3_permease_C"/>
</dbReference>
<evidence type="ECO:0000259" key="7">
    <source>
        <dbReference type="Pfam" id="PF02687"/>
    </source>
</evidence>
<protein>
    <submittedName>
        <fullName evidence="8">FtsX-like permease family protein</fullName>
    </submittedName>
</protein>
<dbReference type="Pfam" id="PF02687">
    <property type="entry name" value="FtsX"/>
    <property type="match status" value="1"/>
</dbReference>
<sequence length="175" mass="19492">MFKIKRKCRPTTILLAIGFSISIMSVLVGISAINDILNSLADANQETPIFTTMQNTGISLALSIYLFSIANCLVVTNYWIVTKRKDMAIRKAFGWSNRNLICAAVSEMAEILFVSLCIGFILIEIFSRMTQGVISIHITPFFLCSSLLFLLFTLMISVIIPVIRILKIHPAEVIS</sequence>
<keyword evidence="2" id="KW-1003">Cell membrane</keyword>
<dbReference type="RefSeq" id="WP_022937203.1">
    <property type="nucleotide sequence ID" value="NZ_CABKRQ010000002.1"/>
</dbReference>
<dbReference type="STRING" id="1034346.GCA_000313565_00890"/>
<evidence type="ECO:0000256" key="2">
    <source>
        <dbReference type="ARBA" id="ARBA00022475"/>
    </source>
</evidence>
<dbReference type="Proteomes" id="UP000247612">
    <property type="component" value="Unassembled WGS sequence"/>
</dbReference>
<keyword evidence="4 6" id="KW-1133">Transmembrane helix</keyword>
<evidence type="ECO:0000256" key="3">
    <source>
        <dbReference type="ARBA" id="ARBA00022692"/>
    </source>
</evidence>
<feature type="transmembrane region" description="Helical" evidence="6">
    <location>
        <begin position="12"/>
        <end position="37"/>
    </location>
</feature>
<feature type="transmembrane region" description="Helical" evidence="6">
    <location>
        <begin position="138"/>
        <end position="160"/>
    </location>
</feature>
<evidence type="ECO:0000256" key="4">
    <source>
        <dbReference type="ARBA" id="ARBA00022989"/>
    </source>
</evidence>
<dbReference type="GO" id="GO:0005886">
    <property type="term" value="C:plasma membrane"/>
    <property type="evidence" value="ECO:0007669"/>
    <property type="project" value="UniProtKB-SubCell"/>
</dbReference>
<keyword evidence="3 6" id="KW-0812">Transmembrane</keyword>
<feature type="transmembrane region" description="Helical" evidence="6">
    <location>
        <begin position="57"/>
        <end position="80"/>
    </location>
</feature>
<feature type="transmembrane region" description="Helical" evidence="6">
    <location>
        <begin position="100"/>
        <end position="126"/>
    </location>
</feature>
<accession>A0A318KH68</accession>
<evidence type="ECO:0000313" key="8">
    <source>
        <dbReference type="EMBL" id="PXX77069.1"/>
    </source>
</evidence>
<evidence type="ECO:0000256" key="5">
    <source>
        <dbReference type="ARBA" id="ARBA00023136"/>
    </source>
</evidence>
<comment type="subcellular location">
    <subcellularLocation>
        <location evidence="1">Cell membrane</location>
        <topology evidence="1">Multi-pass membrane protein</topology>
    </subcellularLocation>
</comment>
<dbReference type="OrthoDB" id="1825496at2"/>
<evidence type="ECO:0000313" key="9">
    <source>
        <dbReference type="Proteomes" id="UP000247612"/>
    </source>
</evidence>
<proteinExistence type="predicted"/>
<feature type="domain" description="ABC3 transporter permease C-terminal" evidence="7">
    <location>
        <begin position="59"/>
        <end position="170"/>
    </location>
</feature>